<keyword evidence="3" id="KW-1003">Cell membrane</keyword>
<dbReference type="Gene3D" id="3.40.50.2300">
    <property type="match status" value="2"/>
</dbReference>
<dbReference type="SUPFAM" id="SSF53822">
    <property type="entry name" value="Periplasmic binding protein-like I"/>
    <property type="match status" value="1"/>
</dbReference>
<dbReference type="PANTHER" id="PTHR34296:SF2">
    <property type="entry name" value="ABC TRANSPORTER GUANOSINE-BINDING PROTEIN NUPN"/>
    <property type="match status" value="1"/>
</dbReference>
<keyword evidence="4 7" id="KW-0732">Signal</keyword>
<dbReference type="GO" id="GO:0005886">
    <property type="term" value="C:plasma membrane"/>
    <property type="evidence" value="ECO:0007669"/>
    <property type="project" value="UniProtKB-SubCell"/>
</dbReference>
<keyword evidence="10" id="KW-1185">Reference proteome</keyword>
<dbReference type="Pfam" id="PF02608">
    <property type="entry name" value="Bmp"/>
    <property type="match status" value="1"/>
</dbReference>
<evidence type="ECO:0000256" key="1">
    <source>
        <dbReference type="ARBA" id="ARBA00004193"/>
    </source>
</evidence>
<evidence type="ECO:0000256" key="6">
    <source>
        <dbReference type="ARBA" id="ARBA00023288"/>
    </source>
</evidence>
<accession>A0A347ZW49</accession>
<dbReference type="PROSITE" id="PS51257">
    <property type="entry name" value="PROKAR_LIPOPROTEIN"/>
    <property type="match status" value="1"/>
</dbReference>
<dbReference type="PANTHER" id="PTHR34296">
    <property type="entry name" value="TRANSCRIPTIONAL ACTIVATOR PROTEIN MED"/>
    <property type="match status" value="1"/>
</dbReference>
<dbReference type="InterPro" id="IPR003760">
    <property type="entry name" value="PnrA-like"/>
</dbReference>
<dbReference type="InterPro" id="IPR050957">
    <property type="entry name" value="BMP_lipoprotein"/>
</dbReference>
<dbReference type="OrthoDB" id="9769871at2"/>
<feature type="chain" id="PRO_5030063674" evidence="7">
    <location>
        <begin position="22"/>
        <end position="367"/>
    </location>
</feature>
<reference evidence="9 10" key="1">
    <citation type="submission" date="2018-08" db="EMBL/GenBank/DDBJ databases">
        <title>Genomic Encyclopedia of Type Strains, Phase IV (KMG-IV): sequencing the most valuable type-strain genomes for metagenomic binning, comparative biology and taxonomic classification.</title>
        <authorList>
            <person name="Goeker M."/>
        </authorList>
    </citation>
    <scope>NUCLEOTIDE SEQUENCE [LARGE SCALE GENOMIC DNA]</scope>
    <source>
        <strain evidence="9 10">DSM 23923</strain>
    </source>
</reference>
<feature type="domain" description="ABC transporter substrate-binding protein PnrA-like" evidence="8">
    <location>
        <begin position="47"/>
        <end position="312"/>
    </location>
</feature>
<dbReference type="EMBL" id="QUMS01000003">
    <property type="protein sequence ID" value="REG07226.1"/>
    <property type="molecule type" value="Genomic_DNA"/>
</dbReference>
<dbReference type="Proteomes" id="UP000256388">
    <property type="component" value="Unassembled WGS sequence"/>
</dbReference>
<dbReference type="CDD" id="cd19964">
    <property type="entry name" value="PBP1_BMP-like"/>
    <property type="match status" value="1"/>
</dbReference>
<comment type="caution">
    <text evidence="9">The sequence shown here is derived from an EMBL/GenBank/DDBJ whole genome shotgun (WGS) entry which is preliminary data.</text>
</comment>
<organism evidence="9 10">
    <name type="scientific">Pelolinea submarina</name>
    <dbReference type="NCBI Taxonomy" id="913107"/>
    <lineage>
        <taxon>Bacteria</taxon>
        <taxon>Bacillati</taxon>
        <taxon>Chloroflexota</taxon>
        <taxon>Anaerolineae</taxon>
        <taxon>Anaerolineales</taxon>
        <taxon>Anaerolineaceae</taxon>
        <taxon>Pelolinea</taxon>
    </lineage>
</organism>
<sequence>MNKRLLAILAILVVGSLLFTACGSAPSTTEEAAPAADETAAEPEFTCALITPNPLGDRSFIDSSARGIEQANAELPVKCDIIETNGVSEHEAALRGAVAEGYDLVLGLAIDAELFANLANEFPEQNFSSPSELFLDQLPANLVSYQVEVHEASFLAGLVAGTMTDSKILGVVNGGDSPAMNQFTYGFKQGVLEVCPDCQVLVSYLGFDFSNPTLGLETALAQYEQGADIVYQVAGRSGEGVLEAAAQVGKYAIGVDSNQDYIQPGSIITSVIKRVDQTTFDSIASVVNGTFEGGQFITKGMKDGFAGLSWDEGSTAFEESGPADMVAKLADAKAVVEEYRAKILAGEYAVCDSLYPDTPECVAVIGE</sequence>
<protein>
    <submittedName>
        <fullName evidence="9">Nucleoside-binding protein</fullName>
    </submittedName>
</protein>
<evidence type="ECO:0000256" key="4">
    <source>
        <dbReference type="ARBA" id="ARBA00022729"/>
    </source>
</evidence>
<evidence type="ECO:0000256" key="2">
    <source>
        <dbReference type="ARBA" id="ARBA00008610"/>
    </source>
</evidence>
<evidence type="ECO:0000259" key="8">
    <source>
        <dbReference type="Pfam" id="PF02608"/>
    </source>
</evidence>
<keyword evidence="6" id="KW-0449">Lipoprotein</keyword>
<evidence type="ECO:0000256" key="7">
    <source>
        <dbReference type="SAM" id="SignalP"/>
    </source>
</evidence>
<keyword evidence="5" id="KW-0472">Membrane</keyword>
<comment type="similarity">
    <text evidence="2">Belongs to the BMP lipoprotein family.</text>
</comment>
<evidence type="ECO:0000256" key="5">
    <source>
        <dbReference type="ARBA" id="ARBA00023136"/>
    </source>
</evidence>
<dbReference type="InterPro" id="IPR028082">
    <property type="entry name" value="Peripla_BP_I"/>
</dbReference>
<feature type="signal peptide" evidence="7">
    <location>
        <begin position="1"/>
        <end position="21"/>
    </location>
</feature>
<proteinExistence type="inferred from homology"/>
<gene>
    <name evidence="9" type="ORF">DFR64_2431</name>
</gene>
<evidence type="ECO:0000313" key="10">
    <source>
        <dbReference type="Proteomes" id="UP000256388"/>
    </source>
</evidence>
<dbReference type="AlphaFoldDB" id="A0A347ZW49"/>
<evidence type="ECO:0000256" key="3">
    <source>
        <dbReference type="ARBA" id="ARBA00022475"/>
    </source>
</evidence>
<name>A0A347ZW49_9CHLR</name>
<dbReference type="RefSeq" id="WP_116225697.1">
    <property type="nucleotide sequence ID" value="NZ_AP018437.1"/>
</dbReference>
<evidence type="ECO:0000313" key="9">
    <source>
        <dbReference type="EMBL" id="REG07226.1"/>
    </source>
</evidence>
<comment type="subcellular location">
    <subcellularLocation>
        <location evidence="1">Cell membrane</location>
        <topology evidence="1">Lipid-anchor</topology>
    </subcellularLocation>
</comment>